<gene>
    <name evidence="1" type="ORF">I7X13_20240</name>
</gene>
<keyword evidence="2" id="KW-1185">Reference proteome</keyword>
<reference evidence="1 2" key="1">
    <citation type="submission" date="2020-12" db="EMBL/GenBank/DDBJ databases">
        <title>Hymenobacter sp.</title>
        <authorList>
            <person name="Kim M.K."/>
        </authorList>
    </citation>
    <scope>NUCLEOTIDE SEQUENCE [LARGE SCALE GENOMIC DNA]</scope>
    <source>
        <strain evidence="1 2">BT442</strain>
    </source>
</reference>
<organism evidence="1 2">
    <name type="scientific">Hymenobacter negativus</name>
    <dbReference type="NCBI Taxonomy" id="2795026"/>
    <lineage>
        <taxon>Bacteria</taxon>
        <taxon>Pseudomonadati</taxon>
        <taxon>Bacteroidota</taxon>
        <taxon>Cytophagia</taxon>
        <taxon>Cytophagales</taxon>
        <taxon>Hymenobacteraceae</taxon>
        <taxon>Hymenobacter</taxon>
    </lineage>
</organism>
<dbReference type="InterPro" id="IPR027417">
    <property type="entry name" value="P-loop_NTPase"/>
</dbReference>
<dbReference type="RefSeq" id="WP_198076876.1">
    <property type="nucleotide sequence ID" value="NZ_JAEDAE010000013.1"/>
</dbReference>
<evidence type="ECO:0000313" key="1">
    <source>
        <dbReference type="EMBL" id="MBH8560402.1"/>
    </source>
</evidence>
<proteinExistence type="predicted"/>
<accession>A0ABS0QCR0</accession>
<evidence type="ECO:0008006" key="3">
    <source>
        <dbReference type="Google" id="ProtNLM"/>
    </source>
</evidence>
<name>A0ABS0QCR0_9BACT</name>
<protein>
    <recommendedName>
        <fullName evidence="3">ATP-binding protein</fullName>
    </recommendedName>
</protein>
<comment type="caution">
    <text evidence="1">The sequence shown here is derived from an EMBL/GenBank/DDBJ whole genome shotgun (WGS) entry which is preliminary data.</text>
</comment>
<dbReference type="SUPFAM" id="SSF52540">
    <property type="entry name" value="P-loop containing nucleoside triphosphate hydrolases"/>
    <property type="match status" value="1"/>
</dbReference>
<evidence type="ECO:0000313" key="2">
    <source>
        <dbReference type="Proteomes" id="UP000625631"/>
    </source>
</evidence>
<sequence length="1553" mass="176147">MTTLSSLIQLSTAFSAEIDLSTDFCYNLTAPDQKIEGYLPNRSSRRVMKAILDTISPGTDHKVHLIQASYGTGKSYLLLMLAHLLGNNNAEVLATFLHKIADKEAQIKDGLTAKLTALTERDDRFLVVIPNYGETNFRHALLKGLIAALDKQGLTRPPTIYQRAAEVLEGWAVSNKAVYEQFSQKLSGIRIEDFIGLLRELDAPTYQSFKTYFREIVHNSFDESDMADVYTVYADTAKSIAPHGYRGIVVLYDEFGDMLNRMINSPEGSGLAVQKFVEGVKRGGNGANILFLAATHQNPSSLQEDKKQDISKIIGRFDTHLLGATKDTLDGSSDDVEITDATEIMGTVFIRPADTKPQLDALLKADDYASDAVDSVRKQGLYGKQTAEWIGHNVVENLFPLHPLTARLLPKFSNEFAQNTRTMFNFLSPSQLEIGGLQHFLTNQPLIDDSGRPTLFTPDRLFDFFEANLKEVKFGINLLDDYKNAAAKVTGEIDAERLLRNVLIMKAVRDKRLAPRREMLFWAQNWRTTRIAEFNALLDGLVSKEWLEHNPTDHTYDFPSSGALSVGNVVKEEEANLAGFKLGTCIGIWNSLEPRLALESADQLRRYEVVPIYQAADSREKLEKLAEYYKGQAENWSTTGYVFPLIADNPDAVKQLAQGVVANKAALPYVFYAQPRDPLFFAEPLKKTVKYEALRIAMQRDDIVNNPARKEKVSEQLRTVEAELRNIIKRLFEPINWEWFYADDKTAREFTNTRGFNSWFEEKVDERFSEVPAIKDEALWFVKRTVRAADRDRAFASIYNAEPNRIPLDSTGNAPEERILRNFFQKLTLSKQKSSEKGIQYGDVTSPDSGTPEAAIFKHFDKILKGKDSGAPAPELFTPLLQAPYGLSEHLIKFFFGCYVRLHSLQITLFQRGMFKEKNTELFKELFKKPVDFRVRRVDMSSKEESYFKDLRDLFDKKTANSFGEIARQLQGIQLSALQKTLIVQQGGEVKGFFEAVAELGRQATIPEPEARALFLETLPNSLVGAASQEAFEDDPANKPKLLDKLRSFRQFPLDADKRFRLETLQLLAKEVFGETIISKDEILGVTQRWFKGLSAAQRMASYANPRIASWVNLIKNGPMSKDILSWYFSELTDTPLNDWEGNLHIRQAKYVQEFQGYKTTIEDFTSDPIKVLQHIAREVFEVPVSECPTETVFGALFKTWWVSLGQLKQNHNYSDTAAKWMMDNIDSTAPTTILYLDTIPRRWIEKGNLPSIIPTKWEEWTNTHISAVAAEYQRCYTLIDAWQPPVTEEEFFAGVGQVFGLAEITSIEVLNKGILSEWFANLPARTREADWLNKTSDDALLLNQLLSETSLYNLFTQTLPTRWALPILKDISAEELPKFLQKVENLKGSVEQYRRPLLEVVAAVDRKKKYGHETEYLSWLYDNLRSQEAFAVKADGDDTLLTDSLARLMLSRARSKASLGKLVEEVAADLGLPVDNHTWDKDQQKEFVNSWNKAIVTIQGWTFPEDRKLEDARAELSSFVQEFCDTKGLTSTQRRKLLNDLINELVPAAQVL</sequence>
<dbReference type="EMBL" id="JAEDAE010000013">
    <property type="protein sequence ID" value="MBH8560402.1"/>
    <property type="molecule type" value="Genomic_DNA"/>
</dbReference>
<dbReference type="Proteomes" id="UP000625631">
    <property type="component" value="Unassembled WGS sequence"/>
</dbReference>